<evidence type="ECO:0000313" key="2">
    <source>
        <dbReference type="Proteomes" id="UP000198211"/>
    </source>
</evidence>
<dbReference type="Proteomes" id="UP000198211">
    <property type="component" value="Unassembled WGS sequence"/>
</dbReference>
<dbReference type="EMBL" id="NBNE01000406">
    <property type="protein sequence ID" value="OWZ19740.1"/>
    <property type="molecule type" value="Genomic_DNA"/>
</dbReference>
<accession>A0A225WS13</accession>
<organism evidence="1 2">
    <name type="scientific">Phytophthora megakarya</name>
    <dbReference type="NCBI Taxonomy" id="4795"/>
    <lineage>
        <taxon>Eukaryota</taxon>
        <taxon>Sar</taxon>
        <taxon>Stramenopiles</taxon>
        <taxon>Oomycota</taxon>
        <taxon>Peronosporomycetes</taxon>
        <taxon>Peronosporales</taxon>
        <taxon>Peronosporaceae</taxon>
        <taxon>Phytophthora</taxon>
    </lineage>
</organism>
<name>A0A225WS13_9STRA</name>
<gene>
    <name evidence="1" type="ORF">PHMEG_0005965</name>
</gene>
<evidence type="ECO:0000313" key="1">
    <source>
        <dbReference type="EMBL" id="OWZ19740.1"/>
    </source>
</evidence>
<reference evidence="2" key="1">
    <citation type="submission" date="2017-03" db="EMBL/GenBank/DDBJ databases">
        <title>Phytopthora megakarya and P. palmivora, two closely related causual agents of cacao black pod achieved similar genome size and gene model numbers by different mechanisms.</title>
        <authorList>
            <person name="Ali S."/>
            <person name="Shao J."/>
            <person name="Larry D.J."/>
            <person name="Kronmiller B."/>
            <person name="Shen D."/>
            <person name="Strem M.D."/>
            <person name="Melnick R.L."/>
            <person name="Guiltinan M.J."/>
            <person name="Tyler B.M."/>
            <person name="Meinhardt L.W."/>
            <person name="Bailey B.A."/>
        </authorList>
    </citation>
    <scope>NUCLEOTIDE SEQUENCE [LARGE SCALE GENOMIC DNA]</scope>
    <source>
        <strain evidence="2">zdho120</strain>
    </source>
</reference>
<keyword evidence="2" id="KW-1185">Reference proteome</keyword>
<sequence length="63" mass="7441">MFVYLSTLLTLTPRIMKRFKIERENGIRSLSVWSHMLEEAKVESNELKQFMLRMALRSIAKPA</sequence>
<comment type="caution">
    <text evidence="1">The sequence shown here is derived from an EMBL/GenBank/DDBJ whole genome shotgun (WGS) entry which is preliminary data.</text>
</comment>
<dbReference type="AlphaFoldDB" id="A0A225WS13"/>
<proteinExistence type="predicted"/>
<protein>
    <submittedName>
        <fullName evidence="1">Uncharacterized protein</fullName>
    </submittedName>
</protein>